<dbReference type="GO" id="GO:0005576">
    <property type="term" value="C:extracellular region"/>
    <property type="evidence" value="ECO:0007669"/>
    <property type="project" value="InterPro"/>
</dbReference>
<dbReference type="Gene3D" id="3.40.33.10">
    <property type="entry name" value="CAP"/>
    <property type="match status" value="1"/>
</dbReference>
<dbReference type="InterPro" id="IPR002413">
    <property type="entry name" value="V5_allergen-like"/>
</dbReference>
<accession>A0AAD9IUV8</accession>
<sequence length="365" mass="40892">MADDKSLWTSMCLLCVICLHVVVVELAADEAWVSHAGMSMLPTDRSRTHGVRRRRQTIVNQLSAAEQQTILDAHNEYRRLEPASDMEQLKWNTELADMAQEWADTCNVRVHGNPSRDNPPFSWIGQNLCLYHTTTHPDNLTSAVKLWYDEYQYFHYDTVTCDQNKVCGHYTQVVWAKTTDIGCGYADCGTKGQNLVCNYGPGGNVNGKKPYQLGYPCSKCQSGKQWCNRNLCNSQCSSSGPECDPDHPVAYDKCLVMCDRCVYKANPQTCPEVTPCGAWSQWDVSGCKLCGGCGSKRRTRDCGSVGTSVEIDHCDPKYCIRGVHPKREWLWIISKWTGKPKHIGRSVSKAKGPVSGEIQYSLLES</sequence>
<dbReference type="PRINTS" id="PR00837">
    <property type="entry name" value="V5TPXLIKE"/>
</dbReference>
<keyword evidence="4" id="KW-1185">Reference proteome</keyword>
<dbReference type="SUPFAM" id="SSF55797">
    <property type="entry name" value="PR-1-like"/>
    <property type="match status" value="1"/>
</dbReference>
<feature type="chain" id="PRO_5041997690" description="SCP domain-containing protein" evidence="1">
    <location>
        <begin position="28"/>
        <end position="365"/>
    </location>
</feature>
<dbReference type="SMART" id="SM00198">
    <property type="entry name" value="SCP"/>
    <property type="match status" value="1"/>
</dbReference>
<comment type="caution">
    <text evidence="3">The sequence shown here is derived from an EMBL/GenBank/DDBJ whole genome shotgun (WGS) entry which is preliminary data.</text>
</comment>
<evidence type="ECO:0000256" key="1">
    <source>
        <dbReference type="SAM" id="SignalP"/>
    </source>
</evidence>
<evidence type="ECO:0000313" key="3">
    <source>
        <dbReference type="EMBL" id="KAK2141391.1"/>
    </source>
</evidence>
<dbReference type="Pfam" id="PF00188">
    <property type="entry name" value="CAP"/>
    <property type="match status" value="1"/>
</dbReference>
<proteinExistence type="predicted"/>
<organism evidence="3 4">
    <name type="scientific">Paralvinella palmiformis</name>
    <dbReference type="NCBI Taxonomy" id="53620"/>
    <lineage>
        <taxon>Eukaryota</taxon>
        <taxon>Metazoa</taxon>
        <taxon>Spiralia</taxon>
        <taxon>Lophotrochozoa</taxon>
        <taxon>Annelida</taxon>
        <taxon>Polychaeta</taxon>
        <taxon>Sedentaria</taxon>
        <taxon>Canalipalpata</taxon>
        <taxon>Terebellida</taxon>
        <taxon>Terebelliformia</taxon>
        <taxon>Alvinellidae</taxon>
        <taxon>Paralvinella</taxon>
    </lineage>
</organism>
<dbReference type="InterPro" id="IPR001283">
    <property type="entry name" value="CRISP-related"/>
</dbReference>
<keyword evidence="1" id="KW-0732">Signal</keyword>
<reference evidence="3" key="1">
    <citation type="journal article" date="2023" name="Mol. Biol. Evol.">
        <title>Third-Generation Sequencing Reveals the Adaptive Role of the Epigenome in Three Deep-Sea Polychaetes.</title>
        <authorList>
            <person name="Perez M."/>
            <person name="Aroh O."/>
            <person name="Sun Y."/>
            <person name="Lan Y."/>
            <person name="Juniper S.K."/>
            <person name="Young C.R."/>
            <person name="Angers B."/>
            <person name="Qian P.Y."/>
        </authorList>
    </citation>
    <scope>NUCLEOTIDE SEQUENCE</scope>
    <source>
        <strain evidence="3">P08H-3</strain>
    </source>
</reference>
<dbReference type="AlphaFoldDB" id="A0AAD9IUV8"/>
<dbReference type="CDD" id="cd05380">
    <property type="entry name" value="CAP_euk"/>
    <property type="match status" value="1"/>
</dbReference>
<evidence type="ECO:0000259" key="2">
    <source>
        <dbReference type="SMART" id="SM00198"/>
    </source>
</evidence>
<dbReference type="InterPro" id="IPR035940">
    <property type="entry name" value="CAP_sf"/>
</dbReference>
<dbReference type="PROSITE" id="PS01009">
    <property type="entry name" value="CRISP_1"/>
    <property type="match status" value="1"/>
</dbReference>
<feature type="domain" description="SCP" evidence="2">
    <location>
        <begin position="65"/>
        <end position="207"/>
    </location>
</feature>
<dbReference type="PRINTS" id="PR00838">
    <property type="entry name" value="V5ALLERGEN"/>
</dbReference>
<dbReference type="Proteomes" id="UP001208570">
    <property type="component" value="Unassembled WGS sequence"/>
</dbReference>
<dbReference type="EMBL" id="JAODUP010001109">
    <property type="protein sequence ID" value="KAK2141391.1"/>
    <property type="molecule type" value="Genomic_DNA"/>
</dbReference>
<dbReference type="InterPro" id="IPR014044">
    <property type="entry name" value="CAP_dom"/>
</dbReference>
<gene>
    <name evidence="3" type="ORF">LSH36_1109g00020</name>
</gene>
<name>A0AAD9IUV8_9ANNE</name>
<protein>
    <recommendedName>
        <fullName evidence="2">SCP domain-containing protein</fullName>
    </recommendedName>
</protein>
<feature type="signal peptide" evidence="1">
    <location>
        <begin position="1"/>
        <end position="27"/>
    </location>
</feature>
<evidence type="ECO:0000313" key="4">
    <source>
        <dbReference type="Proteomes" id="UP001208570"/>
    </source>
</evidence>
<dbReference type="PANTHER" id="PTHR10334">
    <property type="entry name" value="CYSTEINE-RICH SECRETORY PROTEIN-RELATED"/>
    <property type="match status" value="1"/>
</dbReference>
<dbReference type="InterPro" id="IPR018244">
    <property type="entry name" value="Allrgn_V5/Tpx1_CS"/>
</dbReference>